<dbReference type="AlphaFoldDB" id="A0A1J5Q2A9"/>
<dbReference type="SMART" id="SM01121">
    <property type="entry name" value="Dak1_2"/>
    <property type="match status" value="1"/>
</dbReference>
<accession>A0A1J5Q2A9</accession>
<dbReference type="InterPro" id="IPR048394">
    <property type="entry name" value="FakA-like_M"/>
</dbReference>
<dbReference type="Pfam" id="PF13684">
    <property type="entry name" value="FakA-like_C"/>
    <property type="match status" value="1"/>
</dbReference>
<comment type="caution">
    <text evidence="2">The sequence shown here is derived from an EMBL/GenBank/DDBJ whole genome shotgun (WGS) entry which is preliminary data.</text>
</comment>
<sequence length="313" mass="31026">MFLVEPADDGGPDLGTALSARMQAVGDSVAVVGGHGVWQVHVHTDDPARAIHAGALAAQRQITVRSVALQLPDASAATTGRGSGGGLGVVVGTRARALVVDLARTGAVVHVLTDRAPSTGELVRAVVDTGCADVVVLPGDPAALATARLVASRSPVSGSGVRVHVLPAVDDVAVVVAMAAVVESVDADADLRVGAVEVALRGLRTIVVDQPPVGPSASASQQAGLPHGVVLPSEGEVDAAGAVMAALADGVPRIVTVLTGDRADGAAVDALVHAVTTDHPESEVVLLSAGVDRPMLAIGLQPLVVPESRGGAS</sequence>
<dbReference type="EMBL" id="MLJW01001525">
    <property type="protein sequence ID" value="OIQ77838.1"/>
    <property type="molecule type" value="Genomic_DNA"/>
</dbReference>
<proteinExistence type="predicted"/>
<name>A0A1J5Q2A9_9ZZZZ</name>
<evidence type="ECO:0000313" key="2">
    <source>
        <dbReference type="EMBL" id="OIQ77838.1"/>
    </source>
</evidence>
<organism evidence="2">
    <name type="scientific">mine drainage metagenome</name>
    <dbReference type="NCBI Taxonomy" id="410659"/>
    <lineage>
        <taxon>unclassified sequences</taxon>
        <taxon>metagenomes</taxon>
        <taxon>ecological metagenomes</taxon>
    </lineage>
</organism>
<dbReference type="InterPro" id="IPR033470">
    <property type="entry name" value="FakA-like_C"/>
</dbReference>
<protein>
    <recommendedName>
        <fullName evidence="1">Fatty acid kinase subunit A-like C-terminal domain-containing protein</fullName>
    </recommendedName>
</protein>
<dbReference type="Pfam" id="PF21645">
    <property type="entry name" value="FakA-like_M"/>
    <property type="match status" value="1"/>
</dbReference>
<reference evidence="2" key="1">
    <citation type="submission" date="2016-10" db="EMBL/GenBank/DDBJ databases">
        <title>Sequence of Gallionella enrichment culture.</title>
        <authorList>
            <person name="Poehlein A."/>
            <person name="Muehling M."/>
            <person name="Daniel R."/>
        </authorList>
    </citation>
    <scope>NUCLEOTIDE SEQUENCE</scope>
</reference>
<feature type="domain" description="Fatty acid kinase subunit A-like C-terminal" evidence="1">
    <location>
        <begin position="1"/>
        <end position="301"/>
    </location>
</feature>
<gene>
    <name evidence="2" type="ORF">GALL_404650</name>
</gene>
<evidence type="ECO:0000259" key="1">
    <source>
        <dbReference type="SMART" id="SM01121"/>
    </source>
</evidence>